<keyword evidence="2" id="KW-1185">Reference proteome</keyword>
<proteinExistence type="predicted"/>
<gene>
    <name evidence="1" type="ORF">D1224_05705</name>
</gene>
<dbReference type="RefSeq" id="WP_119378943.1">
    <property type="nucleotide sequence ID" value="NZ_QWGB01000005.1"/>
</dbReference>
<protein>
    <recommendedName>
        <fullName evidence="3">Phytanoyl-CoA dioxygenase</fullName>
    </recommendedName>
</protein>
<dbReference type="Proteomes" id="UP000265431">
    <property type="component" value="Unassembled WGS sequence"/>
</dbReference>
<evidence type="ECO:0000313" key="2">
    <source>
        <dbReference type="Proteomes" id="UP000265431"/>
    </source>
</evidence>
<accession>A0A399R0C9</accession>
<dbReference type="SUPFAM" id="SSF51197">
    <property type="entry name" value="Clavaminate synthase-like"/>
    <property type="match status" value="1"/>
</dbReference>
<name>A0A399R0C9_9PROT</name>
<dbReference type="AlphaFoldDB" id="A0A399R0C9"/>
<dbReference type="EMBL" id="QWGB01000005">
    <property type="protein sequence ID" value="RIJ23755.1"/>
    <property type="molecule type" value="Genomic_DNA"/>
</dbReference>
<reference evidence="1 2" key="1">
    <citation type="submission" date="2018-08" db="EMBL/GenBank/DDBJ databases">
        <title>Henriciella mobilis sp. nov., isolated from seawater.</title>
        <authorList>
            <person name="Cheng H."/>
            <person name="Wu Y.-H."/>
            <person name="Xu X.-W."/>
            <person name="Guo L.-L."/>
        </authorList>
    </citation>
    <scope>NUCLEOTIDE SEQUENCE [LARGE SCALE GENOMIC DNA]</scope>
    <source>
        <strain evidence="1 2">CCUG66934</strain>
    </source>
</reference>
<dbReference type="OrthoDB" id="547161at2"/>
<organism evidence="1 2">
    <name type="scientific">Henriciella barbarensis</name>
    <dbReference type="NCBI Taxonomy" id="86342"/>
    <lineage>
        <taxon>Bacteria</taxon>
        <taxon>Pseudomonadati</taxon>
        <taxon>Pseudomonadota</taxon>
        <taxon>Alphaproteobacteria</taxon>
        <taxon>Hyphomonadales</taxon>
        <taxon>Hyphomonadaceae</taxon>
        <taxon>Henriciella</taxon>
    </lineage>
</organism>
<sequence length="334" mass="37628">MPDAAQDVKVDKLVGERDFWRNKAEQFMEVSRSAAVFERSFVIRQGSMKQRKQYHELARFIKSEEIARREALGRRYLAEKTLAAETAEFEIPQDIAHASIDLSHDQLVKDAVSEGLRSYQDAIASGREFLSKDSLQFLGSAGKPFGADSAIFKLATSPLLLAPVIRYFGMFPIMTGFGVTLAKNSEFHRKSSQRLHFDPEDRAQLKVFLYITDVDADSGPFMAAAARDCEVLFERPDFVLDRQEDSVLPDGALHEYHGPAGTIIFTDTCRCLHGGGRPGERERVMLSMEYNMPTYLGAKLWEGDPEPERCRTKNIRVDNPDEFMEALLAHPKAG</sequence>
<comment type="caution">
    <text evidence="1">The sequence shown here is derived from an EMBL/GenBank/DDBJ whole genome shotgun (WGS) entry which is preliminary data.</text>
</comment>
<evidence type="ECO:0008006" key="3">
    <source>
        <dbReference type="Google" id="ProtNLM"/>
    </source>
</evidence>
<evidence type="ECO:0000313" key="1">
    <source>
        <dbReference type="EMBL" id="RIJ23755.1"/>
    </source>
</evidence>
<dbReference type="Gene3D" id="2.60.120.620">
    <property type="entry name" value="q2cbj1_9rhob like domain"/>
    <property type="match status" value="1"/>
</dbReference>